<dbReference type="STRING" id="1867956.BJF95_17720"/>
<dbReference type="Pfam" id="PF01649">
    <property type="entry name" value="Ribosomal_S20p"/>
    <property type="match status" value="1"/>
</dbReference>
<evidence type="ECO:0000313" key="9">
    <source>
        <dbReference type="EMBL" id="OLP45169.1"/>
    </source>
</evidence>
<dbReference type="GO" id="GO:0070181">
    <property type="term" value="F:small ribosomal subunit rRNA binding"/>
    <property type="evidence" value="ECO:0007669"/>
    <property type="project" value="TreeGrafter"/>
</dbReference>
<keyword evidence="6 8" id="KW-0687">Ribonucleoprotein</keyword>
<comment type="function">
    <text evidence="1 8">Binds directly to 16S ribosomal RNA.</text>
</comment>
<evidence type="ECO:0000256" key="7">
    <source>
        <dbReference type="ARBA" id="ARBA00035136"/>
    </source>
</evidence>
<dbReference type="PANTHER" id="PTHR33398">
    <property type="entry name" value="30S RIBOSOMAL PROTEIN S20"/>
    <property type="match status" value="1"/>
</dbReference>
<proteinExistence type="inferred from homology"/>
<dbReference type="AlphaFoldDB" id="A0A1Q8ZSW0"/>
<evidence type="ECO:0000256" key="5">
    <source>
        <dbReference type="ARBA" id="ARBA00022980"/>
    </source>
</evidence>
<evidence type="ECO:0000256" key="6">
    <source>
        <dbReference type="ARBA" id="ARBA00023274"/>
    </source>
</evidence>
<comment type="caution">
    <text evidence="9">The sequence shown here is derived from an EMBL/GenBank/DDBJ whole genome shotgun (WGS) entry which is preliminary data.</text>
</comment>
<evidence type="ECO:0000313" key="10">
    <source>
        <dbReference type="Proteomes" id="UP000186894"/>
    </source>
</evidence>
<dbReference type="RefSeq" id="WP_075639083.1">
    <property type="nucleotide sequence ID" value="NZ_MKIM01000025.1"/>
</dbReference>
<dbReference type="HAMAP" id="MF_00500">
    <property type="entry name" value="Ribosomal_bS20"/>
    <property type="match status" value="1"/>
</dbReference>
<dbReference type="InterPro" id="IPR036510">
    <property type="entry name" value="Ribosomal_bS20_sf"/>
</dbReference>
<reference evidence="9 10" key="1">
    <citation type="submission" date="2016-09" db="EMBL/GenBank/DDBJ databases">
        <title>Rhizobium oryziradicis sp. nov., isolated from the root of rice.</title>
        <authorList>
            <person name="Zhao J."/>
            <person name="Zhang X."/>
        </authorList>
    </citation>
    <scope>NUCLEOTIDE SEQUENCE [LARGE SCALE GENOMIC DNA]</scope>
    <source>
        <strain evidence="9 10">N19</strain>
    </source>
</reference>
<gene>
    <name evidence="8" type="primary">rpsT</name>
    <name evidence="9" type="ORF">BJF95_17720</name>
</gene>
<comment type="similarity">
    <text evidence="2 8">Belongs to the bacterial ribosomal protein bS20 family.</text>
</comment>
<dbReference type="GO" id="GO:0005829">
    <property type="term" value="C:cytosol"/>
    <property type="evidence" value="ECO:0007669"/>
    <property type="project" value="TreeGrafter"/>
</dbReference>
<evidence type="ECO:0000256" key="4">
    <source>
        <dbReference type="ARBA" id="ARBA00022884"/>
    </source>
</evidence>
<dbReference type="GO" id="GO:0003735">
    <property type="term" value="F:structural constituent of ribosome"/>
    <property type="evidence" value="ECO:0007669"/>
    <property type="project" value="InterPro"/>
</dbReference>
<dbReference type="NCBIfam" id="TIGR00029">
    <property type="entry name" value="S20"/>
    <property type="match status" value="1"/>
</dbReference>
<name>A0A1Q8ZSW0_9HYPH</name>
<sequence>MANTTSAKKATRKIARQTAINKSRRTRVRNFVRKVEEAIATGDLAVAADALKAAQPELQRAATKGVMHRNTVSRKISRLASRVNALAA</sequence>
<dbReference type="SUPFAM" id="SSF46992">
    <property type="entry name" value="Ribosomal protein S20"/>
    <property type="match status" value="1"/>
</dbReference>
<dbReference type="GO" id="GO:0015935">
    <property type="term" value="C:small ribosomal subunit"/>
    <property type="evidence" value="ECO:0007669"/>
    <property type="project" value="TreeGrafter"/>
</dbReference>
<evidence type="ECO:0000256" key="1">
    <source>
        <dbReference type="ARBA" id="ARBA00003134"/>
    </source>
</evidence>
<evidence type="ECO:0000256" key="2">
    <source>
        <dbReference type="ARBA" id="ARBA00007634"/>
    </source>
</evidence>
<dbReference type="GO" id="GO:0006412">
    <property type="term" value="P:translation"/>
    <property type="evidence" value="ECO:0007669"/>
    <property type="project" value="UniProtKB-UniRule"/>
</dbReference>
<keyword evidence="3 8" id="KW-0699">rRNA-binding</keyword>
<dbReference type="PANTHER" id="PTHR33398:SF1">
    <property type="entry name" value="SMALL RIBOSOMAL SUBUNIT PROTEIN BS20C"/>
    <property type="match status" value="1"/>
</dbReference>
<accession>A0A1Q8ZSW0</accession>
<dbReference type="Proteomes" id="UP000186894">
    <property type="component" value="Unassembled WGS sequence"/>
</dbReference>
<evidence type="ECO:0000256" key="3">
    <source>
        <dbReference type="ARBA" id="ARBA00022730"/>
    </source>
</evidence>
<dbReference type="Gene3D" id="1.20.58.110">
    <property type="entry name" value="Ribosomal protein S20"/>
    <property type="match status" value="1"/>
</dbReference>
<dbReference type="EMBL" id="MKIM01000025">
    <property type="protein sequence ID" value="OLP45169.1"/>
    <property type="molecule type" value="Genomic_DNA"/>
</dbReference>
<keyword evidence="5 8" id="KW-0689">Ribosomal protein</keyword>
<evidence type="ECO:0000256" key="8">
    <source>
        <dbReference type="HAMAP-Rule" id="MF_00500"/>
    </source>
</evidence>
<keyword evidence="4 8" id="KW-0694">RNA-binding</keyword>
<keyword evidence="10" id="KW-1185">Reference proteome</keyword>
<protein>
    <recommendedName>
        <fullName evidence="7 8">Small ribosomal subunit protein bS20</fullName>
    </recommendedName>
</protein>
<dbReference type="OrthoDB" id="9807974at2"/>
<dbReference type="InterPro" id="IPR002583">
    <property type="entry name" value="Ribosomal_bS20"/>
</dbReference>
<organism evidence="9 10">
    <name type="scientific">Rhizobium oryziradicis</name>
    <dbReference type="NCBI Taxonomy" id="1867956"/>
    <lineage>
        <taxon>Bacteria</taxon>
        <taxon>Pseudomonadati</taxon>
        <taxon>Pseudomonadota</taxon>
        <taxon>Alphaproteobacteria</taxon>
        <taxon>Hyphomicrobiales</taxon>
        <taxon>Rhizobiaceae</taxon>
        <taxon>Rhizobium/Agrobacterium group</taxon>
        <taxon>Rhizobium</taxon>
    </lineage>
</organism>